<dbReference type="PROSITE" id="PS00211">
    <property type="entry name" value="ABC_TRANSPORTER_1"/>
    <property type="match status" value="1"/>
</dbReference>
<keyword evidence="3" id="KW-0410">Iron transport</keyword>
<dbReference type="CDD" id="cd03259">
    <property type="entry name" value="ABC_Carb_Solutes_like"/>
    <property type="match status" value="1"/>
</dbReference>
<organism evidence="10 11">
    <name type="scientific">Crenobacter caeni</name>
    <dbReference type="NCBI Taxonomy" id="2705474"/>
    <lineage>
        <taxon>Bacteria</taxon>
        <taxon>Pseudomonadati</taxon>
        <taxon>Pseudomonadota</taxon>
        <taxon>Betaproteobacteria</taxon>
        <taxon>Neisseriales</taxon>
        <taxon>Neisseriaceae</taxon>
        <taxon>Crenobacter</taxon>
    </lineage>
</organism>
<dbReference type="GO" id="GO:0016887">
    <property type="term" value="F:ATP hydrolysis activity"/>
    <property type="evidence" value="ECO:0007669"/>
    <property type="project" value="InterPro"/>
</dbReference>
<keyword evidence="5 10" id="KW-0067">ATP-binding</keyword>
<evidence type="ECO:0000259" key="9">
    <source>
        <dbReference type="PROSITE" id="PS50893"/>
    </source>
</evidence>
<keyword evidence="8" id="KW-0472">Membrane</keyword>
<keyword evidence="11" id="KW-1185">Reference proteome</keyword>
<dbReference type="GO" id="GO:0005524">
    <property type="term" value="F:ATP binding"/>
    <property type="evidence" value="ECO:0007669"/>
    <property type="project" value="UniProtKB-KW"/>
</dbReference>
<keyword evidence="4" id="KW-0547">Nucleotide-binding</keyword>
<dbReference type="EMBL" id="JAAGAA010000006">
    <property type="protein sequence ID" value="NDV12925.1"/>
    <property type="molecule type" value="Genomic_DNA"/>
</dbReference>
<accession>A0A6B2KRQ0</accession>
<dbReference type="Proteomes" id="UP000482578">
    <property type="component" value="Unassembled WGS sequence"/>
</dbReference>
<keyword evidence="7" id="KW-0406">Ion transport</keyword>
<evidence type="ECO:0000256" key="1">
    <source>
        <dbReference type="ARBA" id="ARBA00022448"/>
    </source>
</evidence>
<dbReference type="PANTHER" id="PTHR42781">
    <property type="entry name" value="SPERMIDINE/PUTRESCINE IMPORT ATP-BINDING PROTEIN POTA"/>
    <property type="match status" value="1"/>
</dbReference>
<dbReference type="InterPro" id="IPR017871">
    <property type="entry name" value="ABC_transporter-like_CS"/>
</dbReference>
<dbReference type="PANTHER" id="PTHR42781:SF4">
    <property type="entry name" value="SPERMIDINE_PUTRESCINE IMPORT ATP-BINDING PROTEIN POTA"/>
    <property type="match status" value="1"/>
</dbReference>
<evidence type="ECO:0000256" key="4">
    <source>
        <dbReference type="ARBA" id="ARBA00022741"/>
    </source>
</evidence>
<evidence type="ECO:0000256" key="2">
    <source>
        <dbReference type="ARBA" id="ARBA00022475"/>
    </source>
</evidence>
<gene>
    <name evidence="10" type="ORF">GZH52_08930</name>
</gene>
<dbReference type="PROSITE" id="PS50893">
    <property type="entry name" value="ABC_TRANSPORTER_2"/>
    <property type="match status" value="1"/>
</dbReference>
<dbReference type="InterPro" id="IPR003593">
    <property type="entry name" value="AAA+_ATPase"/>
</dbReference>
<reference evidence="10 11" key="1">
    <citation type="submission" date="2020-02" db="EMBL/GenBank/DDBJ databases">
        <authorList>
            <person name="Yang Z."/>
        </authorList>
    </citation>
    <scope>NUCLEOTIDE SEQUENCE [LARGE SCALE GENOMIC DNA]</scope>
    <source>
        <strain evidence="10 11">HX-7-9</strain>
    </source>
</reference>
<comment type="caution">
    <text evidence="10">The sequence shown here is derived from an EMBL/GenBank/DDBJ whole genome shotgun (WGS) entry which is preliminary data.</text>
</comment>
<dbReference type="InterPro" id="IPR027417">
    <property type="entry name" value="P-loop_NTPase"/>
</dbReference>
<dbReference type="RefSeq" id="WP_163316130.1">
    <property type="nucleotide sequence ID" value="NZ_JAAGAA010000006.1"/>
</dbReference>
<dbReference type="GO" id="GO:0016020">
    <property type="term" value="C:membrane"/>
    <property type="evidence" value="ECO:0007669"/>
    <property type="project" value="InterPro"/>
</dbReference>
<keyword evidence="2" id="KW-1003">Cell membrane</keyword>
<evidence type="ECO:0000256" key="7">
    <source>
        <dbReference type="ARBA" id="ARBA00023065"/>
    </source>
</evidence>
<sequence length="209" mass="22484">MLQLTDLTVRHGARTLIEHFSLSVGAGETVALLGPSGCGKSSLLRVVAGLAAPAAGRVMFAGEDITATPPERRGFSLMFQDFALFPHLNVLGNVMFGLIERRMPKAQARETARDWLSRVGLAGFETRRVWTLSGGEQQRVALARALAVSPRALLLDEPFSALDADLRLRLGDESRRLVLGAGIPAILVTHDAAEAGRLADRVIRLPASR</sequence>
<evidence type="ECO:0000313" key="10">
    <source>
        <dbReference type="EMBL" id="NDV12925.1"/>
    </source>
</evidence>
<evidence type="ECO:0000256" key="3">
    <source>
        <dbReference type="ARBA" id="ARBA00022496"/>
    </source>
</evidence>
<keyword evidence="6" id="KW-0408">Iron</keyword>
<dbReference type="GO" id="GO:0015408">
    <property type="term" value="F:ABC-type ferric iron transporter activity"/>
    <property type="evidence" value="ECO:0007669"/>
    <property type="project" value="InterPro"/>
</dbReference>
<name>A0A6B2KRQ0_9NEIS</name>
<dbReference type="Pfam" id="PF00005">
    <property type="entry name" value="ABC_tran"/>
    <property type="match status" value="1"/>
</dbReference>
<dbReference type="Gene3D" id="3.40.50.300">
    <property type="entry name" value="P-loop containing nucleotide triphosphate hydrolases"/>
    <property type="match status" value="1"/>
</dbReference>
<dbReference type="SMART" id="SM00382">
    <property type="entry name" value="AAA"/>
    <property type="match status" value="1"/>
</dbReference>
<protein>
    <submittedName>
        <fullName evidence="10">ABC transporter ATP-binding protein</fullName>
    </submittedName>
</protein>
<proteinExistence type="predicted"/>
<evidence type="ECO:0000256" key="5">
    <source>
        <dbReference type="ARBA" id="ARBA00022840"/>
    </source>
</evidence>
<dbReference type="AlphaFoldDB" id="A0A6B2KRQ0"/>
<dbReference type="InterPro" id="IPR050093">
    <property type="entry name" value="ABC_SmlMolc_Importer"/>
</dbReference>
<evidence type="ECO:0000256" key="6">
    <source>
        <dbReference type="ARBA" id="ARBA00023004"/>
    </source>
</evidence>
<evidence type="ECO:0000256" key="8">
    <source>
        <dbReference type="ARBA" id="ARBA00023136"/>
    </source>
</evidence>
<dbReference type="InterPro" id="IPR015853">
    <property type="entry name" value="ABC_transpr_FbpC"/>
</dbReference>
<dbReference type="SUPFAM" id="SSF52540">
    <property type="entry name" value="P-loop containing nucleoside triphosphate hydrolases"/>
    <property type="match status" value="1"/>
</dbReference>
<feature type="domain" description="ABC transporter" evidence="9">
    <location>
        <begin position="2"/>
        <end position="209"/>
    </location>
</feature>
<evidence type="ECO:0000313" key="11">
    <source>
        <dbReference type="Proteomes" id="UP000482578"/>
    </source>
</evidence>
<dbReference type="InterPro" id="IPR003439">
    <property type="entry name" value="ABC_transporter-like_ATP-bd"/>
</dbReference>
<keyword evidence="1" id="KW-0813">Transport</keyword>